<dbReference type="CDD" id="cd00143">
    <property type="entry name" value="PP2Cc"/>
    <property type="match status" value="1"/>
</dbReference>
<dbReference type="Pfam" id="PF13672">
    <property type="entry name" value="PP2C_2"/>
    <property type="match status" value="1"/>
</dbReference>
<evidence type="ECO:0000256" key="1">
    <source>
        <dbReference type="SAM" id="MobiDB-lite"/>
    </source>
</evidence>
<proteinExistence type="predicted"/>
<keyword evidence="4" id="KW-1185">Reference proteome</keyword>
<dbReference type="InterPro" id="IPR036457">
    <property type="entry name" value="PPM-type-like_dom_sf"/>
</dbReference>
<dbReference type="InterPro" id="IPR015655">
    <property type="entry name" value="PP2C"/>
</dbReference>
<feature type="domain" description="PPM-type phosphatase" evidence="2">
    <location>
        <begin position="13"/>
        <end position="243"/>
    </location>
</feature>
<name>A0ABQ3GJ79_9MICC</name>
<sequence>MSGGMPETSVDINRGQATDRGLRRELNEDAFLSTETLFAVADGMGGHEAGEVASRVCVETLSEGYRQAGGQLNAEQIQNLMREADNAIRVAASERAGTTLTGAAVVYQEDQPYWLVFNVGDSRTYRLAGGELEQISVDHSEVQLMMDRGEITAGEAVWHPRRHVITRALGTGDDSRADFWLLPIQHGDRLLICSDGLSGELRDEDIKDIATRFADPQTAVDELIQAALRTGGRDNITVVVADAVRGHVDDDLADTMPRPGAAEDAVETEPVAAPGGDTTTGEEKS</sequence>
<evidence type="ECO:0000313" key="4">
    <source>
        <dbReference type="Proteomes" id="UP000642819"/>
    </source>
</evidence>
<dbReference type="EMBL" id="BMXK01000007">
    <property type="protein sequence ID" value="GHD08039.1"/>
    <property type="molecule type" value="Genomic_DNA"/>
</dbReference>
<feature type="region of interest" description="Disordered" evidence="1">
    <location>
        <begin position="250"/>
        <end position="285"/>
    </location>
</feature>
<protein>
    <submittedName>
        <fullName evidence="3">Serine/threonine protein phosphatase</fullName>
    </submittedName>
</protein>
<accession>A0ABQ3GJ79</accession>
<dbReference type="Gene3D" id="3.60.40.10">
    <property type="entry name" value="PPM-type phosphatase domain"/>
    <property type="match status" value="1"/>
</dbReference>
<organism evidence="3 4">
    <name type="scientific">Zhihengliuella salsuginis</name>
    <dbReference type="NCBI Taxonomy" id="578222"/>
    <lineage>
        <taxon>Bacteria</taxon>
        <taxon>Bacillati</taxon>
        <taxon>Actinomycetota</taxon>
        <taxon>Actinomycetes</taxon>
        <taxon>Micrococcales</taxon>
        <taxon>Micrococcaceae</taxon>
        <taxon>Zhihengliuella</taxon>
    </lineage>
</organism>
<dbReference type="Proteomes" id="UP000642819">
    <property type="component" value="Unassembled WGS sequence"/>
</dbReference>
<evidence type="ECO:0000313" key="3">
    <source>
        <dbReference type="EMBL" id="GHD08039.1"/>
    </source>
</evidence>
<dbReference type="PROSITE" id="PS51746">
    <property type="entry name" value="PPM_2"/>
    <property type="match status" value="1"/>
</dbReference>
<gene>
    <name evidence="3" type="ORF">GCM10008096_19460</name>
</gene>
<dbReference type="SUPFAM" id="SSF81606">
    <property type="entry name" value="PP2C-like"/>
    <property type="match status" value="1"/>
</dbReference>
<dbReference type="InterPro" id="IPR001932">
    <property type="entry name" value="PPM-type_phosphatase-like_dom"/>
</dbReference>
<comment type="caution">
    <text evidence="3">The sequence shown here is derived from an EMBL/GenBank/DDBJ whole genome shotgun (WGS) entry which is preliminary data.</text>
</comment>
<evidence type="ECO:0000259" key="2">
    <source>
        <dbReference type="PROSITE" id="PS51746"/>
    </source>
</evidence>
<dbReference type="SMART" id="SM00331">
    <property type="entry name" value="PP2C_SIG"/>
    <property type="match status" value="1"/>
</dbReference>
<dbReference type="PANTHER" id="PTHR47992">
    <property type="entry name" value="PROTEIN PHOSPHATASE"/>
    <property type="match status" value="1"/>
</dbReference>
<dbReference type="SMART" id="SM00332">
    <property type="entry name" value="PP2Cc"/>
    <property type="match status" value="1"/>
</dbReference>
<reference evidence="4" key="1">
    <citation type="journal article" date="2019" name="Int. J. Syst. Evol. Microbiol.">
        <title>The Global Catalogue of Microorganisms (GCM) 10K type strain sequencing project: providing services to taxonomists for standard genome sequencing and annotation.</title>
        <authorList>
            <consortium name="The Broad Institute Genomics Platform"/>
            <consortium name="The Broad Institute Genome Sequencing Center for Infectious Disease"/>
            <person name="Wu L."/>
            <person name="Ma J."/>
        </authorList>
    </citation>
    <scope>NUCLEOTIDE SEQUENCE [LARGE SCALE GENOMIC DNA]</scope>
    <source>
        <strain evidence="4">KCTC 19466</strain>
    </source>
</reference>